<comment type="function">
    <text evidence="6">May play the central regulatory role in sporulation. It may be an element of the effector pathway responsible for the activation of sporulation genes in response to nutritional stress. Spo0A may act in concert with spo0H (a sigma factor) to control the expression of some genes that are critical to the sporulation process.</text>
</comment>
<dbReference type="CDD" id="cd17535">
    <property type="entry name" value="REC_NarL-like"/>
    <property type="match status" value="1"/>
</dbReference>
<keyword evidence="3" id="KW-0805">Transcription regulation</keyword>
<dbReference type="InterPro" id="IPR058245">
    <property type="entry name" value="NreC/VraR/RcsB-like_REC"/>
</dbReference>
<evidence type="ECO:0000256" key="5">
    <source>
        <dbReference type="ARBA" id="ARBA00023163"/>
    </source>
</evidence>
<evidence type="ECO:0000256" key="2">
    <source>
        <dbReference type="ARBA" id="ARBA00022553"/>
    </source>
</evidence>
<proteinExistence type="predicted"/>
<dbReference type="EMBL" id="CP002048">
    <property type="protein sequence ID" value="ADI02680.1"/>
    <property type="molecule type" value="Genomic_DNA"/>
</dbReference>
<dbReference type="InterPro" id="IPR000792">
    <property type="entry name" value="Tscrpt_reg_LuxR_C"/>
</dbReference>
<dbReference type="GO" id="GO:0006355">
    <property type="term" value="P:regulation of DNA-templated transcription"/>
    <property type="evidence" value="ECO:0007669"/>
    <property type="project" value="InterPro"/>
</dbReference>
<feature type="domain" description="Response regulatory" evidence="9">
    <location>
        <begin position="5"/>
        <end position="120"/>
    </location>
</feature>
<dbReference type="SMART" id="SM00421">
    <property type="entry name" value="HTH_LUXR"/>
    <property type="match status" value="1"/>
</dbReference>
<evidence type="ECO:0000256" key="4">
    <source>
        <dbReference type="ARBA" id="ARBA00023125"/>
    </source>
</evidence>
<evidence type="ECO:0000259" key="9">
    <source>
        <dbReference type="PROSITE" id="PS50110"/>
    </source>
</evidence>
<dbReference type="Pfam" id="PF00072">
    <property type="entry name" value="Response_reg"/>
    <property type="match status" value="1"/>
</dbReference>
<dbReference type="HOGENOM" id="CLU_000445_90_0_9"/>
<dbReference type="STRING" id="643648.Slip_1927"/>
<dbReference type="Pfam" id="PF00196">
    <property type="entry name" value="GerE"/>
    <property type="match status" value="1"/>
</dbReference>
<keyword evidence="4" id="KW-0238">DNA-binding</keyword>
<protein>
    <recommendedName>
        <fullName evidence="1">Stage 0 sporulation protein A homolog</fullName>
    </recommendedName>
</protein>
<dbReference type="PROSITE" id="PS50043">
    <property type="entry name" value="HTH_LUXR_2"/>
    <property type="match status" value="1"/>
</dbReference>
<dbReference type="PROSITE" id="PS50110">
    <property type="entry name" value="RESPONSE_REGULATORY"/>
    <property type="match status" value="1"/>
</dbReference>
<dbReference type="InterPro" id="IPR001789">
    <property type="entry name" value="Sig_transdc_resp-reg_receiver"/>
</dbReference>
<evidence type="ECO:0000259" key="8">
    <source>
        <dbReference type="PROSITE" id="PS50043"/>
    </source>
</evidence>
<organism evidence="10 11">
    <name type="scientific">Syntrophothermus lipocalidus (strain DSM 12680 / TGB-C1)</name>
    <dbReference type="NCBI Taxonomy" id="643648"/>
    <lineage>
        <taxon>Bacteria</taxon>
        <taxon>Bacillati</taxon>
        <taxon>Bacillota</taxon>
        <taxon>Clostridia</taxon>
        <taxon>Eubacteriales</taxon>
        <taxon>Syntrophomonadaceae</taxon>
        <taxon>Syntrophothermus</taxon>
    </lineage>
</organism>
<sequence>MDKVRVLIADDHALVREGLRRLLELDERIEVVGEAGDGQGAINLARKYRPDVILMDVNMPGTDGVAATQVIKKEMPETDIIALTVYEDEQVVEMVKAGVSAYVLKDVGPDELTSTIFKVREGNVIIHPRVAGQVAKELVRQNRRRDEMKLTKRERDVLELLVKGYSNKEVAAALFISEKTVKNHLTSIFRKLEVKDRTQAVIYALKNKVVKTE</sequence>
<reference evidence="11" key="1">
    <citation type="journal article" date="2010" name="Stand. Genomic Sci.">
        <title>Complete genome sequence of Syntrophothermus lipocalidus type strain (TGB-C1T).</title>
        <authorList>
            <consortium name="US DOE Joint Genome Institute (JGI-PGF)"/>
            <person name="Djao O."/>
            <person name="Zhang X."/>
            <person name="Lucas S."/>
            <person name="Lapidus A."/>
            <person name="Glavina Del Rio T."/>
            <person name="Nolan M."/>
            <person name="Tice H."/>
            <person name="Cheng J."/>
            <person name="Han C."/>
            <person name="Tapia R."/>
            <person name="Goodwin L."/>
            <person name="Pitluck S."/>
            <person name="Liolios K."/>
            <person name="Ivanova N."/>
            <person name="Mavromatis K."/>
            <person name="Mikhailova N."/>
            <person name="Ovchinnikova G."/>
            <person name="Pati A."/>
            <person name="Brambilla E."/>
            <person name="Chen A."/>
            <person name="Palaniappan K."/>
            <person name="Land M."/>
            <person name="Hauser L."/>
            <person name="Chang Y."/>
            <person name="Jeffries C."/>
            <person name="Rohde M."/>
            <person name="Sikorski J."/>
            <person name="Spring S."/>
            <person name="Goker M."/>
            <person name="Detter J."/>
            <person name="Woyke T."/>
            <person name="Bristow J."/>
            <person name="Eisen J."/>
            <person name="Markowitz V."/>
            <person name="Hugenholtz P."/>
            <person name="Kyrpides N."/>
            <person name="Klenk H."/>
        </authorList>
    </citation>
    <scope>NUCLEOTIDE SEQUENCE [LARGE SCALE GENOMIC DNA]</scope>
    <source>
        <strain evidence="11">DSM 12680 / TGB-C1</strain>
    </source>
</reference>
<dbReference type="eggNOG" id="COG2197">
    <property type="taxonomic scope" value="Bacteria"/>
</dbReference>
<dbReference type="RefSeq" id="WP_013176082.1">
    <property type="nucleotide sequence ID" value="NC_014220.1"/>
</dbReference>
<evidence type="ECO:0000313" key="11">
    <source>
        <dbReference type="Proteomes" id="UP000000378"/>
    </source>
</evidence>
<keyword evidence="5" id="KW-0804">Transcription</keyword>
<dbReference type="InterPro" id="IPR011006">
    <property type="entry name" value="CheY-like_superfamily"/>
</dbReference>
<evidence type="ECO:0000256" key="6">
    <source>
        <dbReference type="ARBA" id="ARBA00024867"/>
    </source>
</evidence>
<evidence type="ECO:0000256" key="3">
    <source>
        <dbReference type="ARBA" id="ARBA00023015"/>
    </source>
</evidence>
<gene>
    <name evidence="10" type="ordered locus">Slip_1927</name>
</gene>
<dbReference type="OrthoDB" id="9779069at2"/>
<dbReference type="SMART" id="SM00448">
    <property type="entry name" value="REC"/>
    <property type="match status" value="1"/>
</dbReference>
<feature type="modified residue" description="4-aspartylphosphate" evidence="7">
    <location>
        <position position="56"/>
    </location>
</feature>
<accession>D7CPQ2</accession>
<dbReference type="FunFam" id="1.10.10.10:FF:000153">
    <property type="entry name" value="LuxR family transcriptional regulator"/>
    <property type="match status" value="1"/>
</dbReference>
<dbReference type="SUPFAM" id="SSF46894">
    <property type="entry name" value="C-terminal effector domain of the bipartite response regulators"/>
    <property type="match status" value="1"/>
</dbReference>
<dbReference type="PROSITE" id="PS00622">
    <property type="entry name" value="HTH_LUXR_1"/>
    <property type="match status" value="1"/>
</dbReference>
<evidence type="ECO:0000256" key="1">
    <source>
        <dbReference type="ARBA" id="ARBA00018672"/>
    </source>
</evidence>
<dbReference type="Gene3D" id="3.40.50.2300">
    <property type="match status" value="1"/>
</dbReference>
<dbReference type="PANTHER" id="PTHR43214:SF43">
    <property type="entry name" value="TWO-COMPONENT RESPONSE REGULATOR"/>
    <property type="match status" value="1"/>
</dbReference>
<dbReference type="PANTHER" id="PTHR43214">
    <property type="entry name" value="TWO-COMPONENT RESPONSE REGULATOR"/>
    <property type="match status" value="1"/>
</dbReference>
<name>D7CPQ2_SYNLT</name>
<dbReference type="PRINTS" id="PR00038">
    <property type="entry name" value="HTHLUXR"/>
</dbReference>
<dbReference type="Proteomes" id="UP000000378">
    <property type="component" value="Chromosome"/>
</dbReference>
<feature type="domain" description="HTH luxR-type" evidence="8">
    <location>
        <begin position="143"/>
        <end position="208"/>
    </location>
</feature>
<dbReference type="AlphaFoldDB" id="D7CPQ2"/>
<reference evidence="10 11" key="2">
    <citation type="journal article" date="2010" name="Stand. Genomic Sci.">
        <title>Complete genome sequence of Syntrophothermus lipocalidus type strain (TGB-C1).</title>
        <authorList>
            <person name="Djao O.D."/>
            <person name="Zhang X."/>
            <person name="Lucas S."/>
            <person name="Lapidus A."/>
            <person name="Del Rio T.G."/>
            <person name="Nolan M."/>
            <person name="Tice H."/>
            <person name="Cheng J.F."/>
            <person name="Han C."/>
            <person name="Tapia R."/>
            <person name="Goodwin L."/>
            <person name="Pitluck S."/>
            <person name="Liolios K."/>
            <person name="Ivanova N."/>
            <person name="Mavromatis K."/>
            <person name="Mikhailova N."/>
            <person name="Ovchinnikova G."/>
            <person name="Pati A."/>
            <person name="Brambilla E."/>
            <person name="Chen A."/>
            <person name="Palaniappan K."/>
            <person name="Land M."/>
            <person name="Hauser L."/>
            <person name="Chang Y.J."/>
            <person name="Jeffries C.D."/>
            <person name="Rohde M."/>
            <person name="Sikorski J."/>
            <person name="Spring S."/>
            <person name="Goker M."/>
            <person name="Detter J.C."/>
            <person name="Woyke T."/>
            <person name="Bristow J."/>
            <person name="Eisen J.A."/>
            <person name="Markowitz V."/>
            <person name="Hugenholtz P."/>
            <person name="Kyrpides N.C."/>
            <person name="Klenk H.P."/>
        </authorList>
    </citation>
    <scope>NUCLEOTIDE SEQUENCE [LARGE SCALE GENOMIC DNA]</scope>
    <source>
        <strain evidence="11">DSM 12680 / TGB-C1</strain>
    </source>
</reference>
<dbReference type="CDD" id="cd06170">
    <property type="entry name" value="LuxR_C_like"/>
    <property type="match status" value="1"/>
</dbReference>
<dbReference type="SUPFAM" id="SSF52172">
    <property type="entry name" value="CheY-like"/>
    <property type="match status" value="1"/>
</dbReference>
<dbReference type="InterPro" id="IPR039420">
    <property type="entry name" value="WalR-like"/>
</dbReference>
<dbReference type="InterPro" id="IPR016032">
    <property type="entry name" value="Sig_transdc_resp-reg_C-effctor"/>
</dbReference>
<evidence type="ECO:0000313" key="10">
    <source>
        <dbReference type="EMBL" id="ADI02680.1"/>
    </source>
</evidence>
<dbReference type="GO" id="GO:0003677">
    <property type="term" value="F:DNA binding"/>
    <property type="evidence" value="ECO:0007669"/>
    <property type="project" value="UniProtKB-KW"/>
</dbReference>
<dbReference type="GO" id="GO:0000160">
    <property type="term" value="P:phosphorelay signal transduction system"/>
    <property type="evidence" value="ECO:0007669"/>
    <property type="project" value="InterPro"/>
</dbReference>
<dbReference type="KEGG" id="slp:Slip_1927"/>
<keyword evidence="2 7" id="KW-0597">Phosphoprotein</keyword>
<keyword evidence="11" id="KW-1185">Reference proteome</keyword>
<evidence type="ECO:0000256" key="7">
    <source>
        <dbReference type="PROSITE-ProRule" id="PRU00169"/>
    </source>
</evidence>